<feature type="transmembrane region" description="Helical" evidence="1">
    <location>
        <begin position="153"/>
        <end position="171"/>
    </location>
</feature>
<accession>A0A1N7FUW6</accession>
<dbReference type="Proteomes" id="UP000186096">
    <property type="component" value="Unassembled WGS sequence"/>
</dbReference>
<feature type="transmembrane region" description="Helical" evidence="1">
    <location>
        <begin position="75"/>
        <end position="96"/>
    </location>
</feature>
<evidence type="ECO:0000313" key="4">
    <source>
        <dbReference type="Proteomes" id="UP000186096"/>
    </source>
</evidence>
<feature type="transmembrane region" description="Helical" evidence="1">
    <location>
        <begin position="242"/>
        <end position="263"/>
    </location>
</feature>
<name>A0A1N7FUW6_9ACTN</name>
<dbReference type="AlphaFoldDB" id="A0A1N7FUW6"/>
<keyword evidence="1" id="KW-0812">Transmembrane</keyword>
<evidence type="ECO:0000256" key="1">
    <source>
        <dbReference type="SAM" id="Phobius"/>
    </source>
</evidence>
<proteinExistence type="predicted"/>
<feature type="domain" description="DUF1206" evidence="2">
    <location>
        <begin position="107"/>
        <end position="175"/>
    </location>
</feature>
<keyword evidence="1" id="KW-1133">Transmembrane helix</keyword>
<feature type="transmembrane region" description="Helical" evidence="1">
    <location>
        <begin position="201"/>
        <end position="222"/>
    </location>
</feature>
<dbReference type="Pfam" id="PF06724">
    <property type="entry name" value="DUF1206"/>
    <property type="match status" value="3"/>
</dbReference>
<dbReference type="RefSeq" id="WP_076439583.1">
    <property type="nucleotide sequence ID" value="NZ_CP192071.1"/>
</dbReference>
<reference evidence="4" key="1">
    <citation type="submission" date="2017-01" db="EMBL/GenBank/DDBJ databases">
        <authorList>
            <person name="Varghese N."/>
            <person name="Submissions S."/>
        </authorList>
    </citation>
    <scope>NUCLEOTIDE SEQUENCE [LARGE SCALE GENOMIC DNA]</scope>
    <source>
        <strain evidence="4">ATCC 12950</strain>
    </source>
</reference>
<dbReference type="OrthoDB" id="4552598at2"/>
<feature type="domain" description="DUF1206" evidence="2">
    <location>
        <begin position="30"/>
        <end position="97"/>
    </location>
</feature>
<feature type="transmembrane region" description="Helical" evidence="1">
    <location>
        <begin position="108"/>
        <end position="126"/>
    </location>
</feature>
<feature type="domain" description="DUF1206" evidence="2">
    <location>
        <begin position="199"/>
        <end position="267"/>
    </location>
</feature>
<dbReference type="STRING" id="58117.SAMN05421833_12419"/>
<dbReference type="InterPro" id="IPR009597">
    <property type="entry name" value="DUF1206"/>
</dbReference>
<organism evidence="3 4">
    <name type="scientific">Microbispora rosea</name>
    <dbReference type="NCBI Taxonomy" id="58117"/>
    <lineage>
        <taxon>Bacteria</taxon>
        <taxon>Bacillati</taxon>
        <taxon>Actinomycetota</taxon>
        <taxon>Actinomycetes</taxon>
        <taxon>Streptosporangiales</taxon>
        <taxon>Streptosporangiaceae</taxon>
        <taxon>Microbispora</taxon>
    </lineage>
</organism>
<evidence type="ECO:0000313" key="3">
    <source>
        <dbReference type="EMBL" id="SIS04046.1"/>
    </source>
</evidence>
<dbReference type="EMBL" id="FTNI01000024">
    <property type="protein sequence ID" value="SIS04046.1"/>
    <property type="molecule type" value="Genomic_DNA"/>
</dbReference>
<protein>
    <recommendedName>
        <fullName evidence="2">DUF1206 domain-containing protein</fullName>
    </recommendedName>
</protein>
<keyword evidence="4" id="KW-1185">Reference proteome</keyword>
<gene>
    <name evidence="3" type="ORF">SAMN05421833_12419</name>
</gene>
<sequence>MTTAHQAGRRLEGAARRAADHPVLEKLAKVGFAARGVLYAIIGLVALQIAFGGGGEADKSSALQIVRDAPLGDPLLWVMAVGLAALTIWQVSEAVWGRPGVKERVEAVARAVVYAALVFSMVALLTRNKAASSSDSQSQDVTKTLFELPGGQFLVGLMALGVIALGVFWIYEGWTEKFMKDMHVTGPRARGVVVKLGKAGYIARGVIALAAGVLIGRAALTYDPDKAAGIDGALKALADTPAGPWLLVVVAVGLVLFAVYCFAEARWHRV</sequence>
<evidence type="ECO:0000259" key="2">
    <source>
        <dbReference type="Pfam" id="PF06724"/>
    </source>
</evidence>
<feature type="transmembrane region" description="Helical" evidence="1">
    <location>
        <begin position="36"/>
        <end position="55"/>
    </location>
</feature>
<keyword evidence="1" id="KW-0472">Membrane</keyword>